<keyword evidence="2" id="KW-0863">Zinc-finger</keyword>
<dbReference type="EMBL" id="JAJBZT010000002">
    <property type="protein sequence ID" value="MCB6183061.1"/>
    <property type="molecule type" value="Genomic_DNA"/>
</dbReference>
<organism evidence="7 8">
    <name type="scientific">Leeia speluncae</name>
    <dbReference type="NCBI Taxonomy" id="2884804"/>
    <lineage>
        <taxon>Bacteria</taxon>
        <taxon>Pseudomonadati</taxon>
        <taxon>Pseudomonadota</taxon>
        <taxon>Betaproteobacteria</taxon>
        <taxon>Neisseriales</taxon>
        <taxon>Leeiaceae</taxon>
        <taxon>Leeia</taxon>
    </lineage>
</organism>
<keyword evidence="5" id="KW-0472">Membrane</keyword>
<dbReference type="RefSeq" id="WP_227179437.1">
    <property type="nucleotide sequence ID" value="NZ_JAJBZT010000002.1"/>
</dbReference>
<dbReference type="PROSITE" id="PS50199">
    <property type="entry name" value="ZF_RANBP2_2"/>
    <property type="match status" value="1"/>
</dbReference>
<evidence type="ECO:0000256" key="3">
    <source>
        <dbReference type="ARBA" id="ARBA00022833"/>
    </source>
</evidence>
<evidence type="ECO:0000313" key="7">
    <source>
        <dbReference type="EMBL" id="MCB6183061.1"/>
    </source>
</evidence>
<feature type="domain" description="RanBP2-type" evidence="6">
    <location>
        <begin position="32"/>
        <end position="61"/>
    </location>
</feature>
<name>A0ABS8D4B9_9NEIS</name>
<dbReference type="SUPFAM" id="SSF90209">
    <property type="entry name" value="Ran binding protein zinc finger-like"/>
    <property type="match status" value="1"/>
</dbReference>
<proteinExistence type="predicted"/>
<dbReference type="Pfam" id="PF12773">
    <property type="entry name" value="DZR"/>
    <property type="match status" value="1"/>
</dbReference>
<dbReference type="InterPro" id="IPR036443">
    <property type="entry name" value="Znf_RanBP2_sf"/>
</dbReference>
<keyword evidence="8" id="KW-1185">Reference proteome</keyword>
<evidence type="ECO:0000256" key="5">
    <source>
        <dbReference type="SAM" id="Phobius"/>
    </source>
</evidence>
<dbReference type="PROSITE" id="PS01358">
    <property type="entry name" value="ZF_RANBP2_1"/>
    <property type="match status" value="1"/>
</dbReference>
<evidence type="ECO:0000313" key="8">
    <source>
        <dbReference type="Proteomes" id="UP001165395"/>
    </source>
</evidence>
<dbReference type="InterPro" id="IPR025874">
    <property type="entry name" value="DZR"/>
</dbReference>
<feature type="region of interest" description="Disordered" evidence="4">
    <location>
        <begin position="229"/>
        <end position="251"/>
    </location>
</feature>
<accession>A0ABS8D4B9</accession>
<feature type="transmembrane region" description="Helical" evidence="5">
    <location>
        <begin position="127"/>
        <end position="147"/>
    </location>
</feature>
<keyword evidence="1" id="KW-0479">Metal-binding</keyword>
<evidence type="ECO:0000259" key="6">
    <source>
        <dbReference type="PROSITE" id="PS50199"/>
    </source>
</evidence>
<comment type="caution">
    <text evidence="7">The sequence shown here is derived from an EMBL/GenBank/DDBJ whole genome shotgun (WGS) entry which is preliminary data.</text>
</comment>
<keyword evidence="3" id="KW-0862">Zinc</keyword>
<gene>
    <name evidence="7" type="ORF">LIN78_05800</name>
</gene>
<sequence>MSNCPACNVENPEKAKFCRDCGVSLASATAPIAEDWTCAHCQKINAANKKFCPDCGTPKGAAAAAASSSGEDAVVLETPVQLTTPQPIPPQEEVTAAPLPPVMKVPEAEPTLPPPTFVAKPKRKLPVWFWLMGALFLVVAAIVAVVYNKTSNQKEAPASQALDATEGVASQLGQLNGVVDSSQQPTAPAAITPPAIEKPASKEVAPVAAAPEQPVETVASKKTVTKITNTRSISEGEPVGNEDSSDTIKTQNTVIKERTKNSVDELKAIKEKMLQDIKNSGG</sequence>
<keyword evidence="5" id="KW-0812">Transmembrane</keyword>
<keyword evidence="5" id="KW-1133">Transmembrane helix</keyword>
<evidence type="ECO:0000256" key="2">
    <source>
        <dbReference type="ARBA" id="ARBA00022771"/>
    </source>
</evidence>
<reference evidence="7" key="1">
    <citation type="submission" date="2021-10" db="EMBL/GenBank/DDBJ databases">
        <title>The complete genome sequence of Leeia sp. TBRC 13508.</title>
        <authorList>
            <person name="Charoenyingcharoen P."/>
            <person name="Yukphan P."/>
        </authorList>
    </citation>
    <scope>NUCLEOTIDE SEQUENCE</scope>
    <source>
        <strain evidence="7">TBRC 13508</strain>
    </source>
</reference>
<evidence type="ECO:0000256" key="4">
    <source>
        <dbReference type="SAM" id="MobiDB-lite"/>
    </source>
</evidence>
<protein>
    <submittedName>
        <fullName evidence="7">Zinc ribbon domain-containing protein</fullName>
    </submittedName>
</protein>
<dbReference type="InterPro" id="IPR001876">
    <property type="entry name" value="Znf_RanBP2"/>
</dbReference>
<evidence type="ECO:0000256" key="1">
    <source>
        <dbReference type="ARBA" id="ARBA00022723"/>
    </source>
</evidence>
<dbReference type="Proteomes" id="UP001165395">
    <property type="component" value="Unassembled WGS sequence"/>
</dbReference>